<dbReference type="SUPFAM" id="SSF56219">
    <property type="entry name" value="DNase I-like"/>
    <property type="match status" value="1"/>
</dbReference>
<dbReference type="Gene3D" id="3.60.10.10">
    <property type="entry name" value="Endonuclease/exonuclease/phosphatase"/>
    <property type="match status" value="1"/>
</dbReference>
<dbReference type="InterPro" id="IPR005135">
    <property type="entry name" value="Endo/exonuclease/phosphatase"/>
</dbReference>
<dbReference type="Pfam" id="PF03372">
    <property type="entry name" value="Exo_endo_phos"/>
    <property type="match status" value="1"/>
</dbReference>
<dbReference type="PANTHER" id="PTHR43250">
    <property type="entry name" value="EXODEOXYRIBONUCLEASE III"/>
    <property type="match status" value="1"/>
</dbReference>
<reference evidence="3 4" key="1">
    <citation type="submission" date="2024-06" db="EMBL/GenBank/DDBJ databases">
        <title>A chromosome-level genome assembly of beet webworm, Loxostege sticticalis.</title>
        <authorList>
            <person name="Zhang Y."/>
        </authorList>
    </citation>
    <scope>NUCLEOTIDE SEQUENCE [LARGE SCALE GENOMIC DNA]</scope>
    <source>
        <strain evidence="3">AQ028</strain>
        <tissue evidence="3">Male pupae</tissue>
    </source>
</reference>
<feature type="compositionally biased region" description="Basic and acidic residues" evidence="1">
    <location>
        <begin position="1"/>
        <end position="12"/>
    </location>
</feature>
<name>A0ABD0SA32_LOXSC</name>
<dbReference type="EMBL" id="JBEDNZ010000025">
    <property type="protein sequence ID" value="KAL0810913.1"/>
    <property type="molecule type" value="Genomic_DNA"/>
</dbReference>
<gene>
    <name evidence="3" type="ORF">ABMA28_010212</name>
</gene>
<evidence type="ECO:0000313" key="3">
    <source>
        <dbReference type="EMBL" id="KAL0810913.1"/>
    </source>
</evidence>
<dbReference type="PANTHER" id="PTHR43250:SF2">
    <property type="entry name" value="EXODEOXYRIBONUCLEASE III"/>
    <property type="match status" value="1"/>
</dbReference>
<protein>
    <recommendedName>
        <fullName evidence="2">Endonuclease/exonuclease/phosphatase domain-containing protein</fullName>
    </recommendedName>
</protein>
<dbReference type="InterPro" id="IPR036691">
    <property type="entry name" value="Endo/exonu/phosph_ase_sf"/>
</dbReference>
<feature type="domain" description="Endonuclease/exonuclease/phosphatase" evidence="2">
    <location>
        <begin position="46"/>
        <end position="184"/>
    </location>
</feature>
<evidence type="ECO:0000259" key="2">
    <source>
        <dbReference type="Pfam" id="PF03372"/>
    </source>
</evidence>
<sequence>MDRASPHNDAQTHRPTSATNGLGLSDHGRIRLKKLVPQSNQKVRFATLNVGTLTGRTKELADLFKRRRLDFICLQETKWQGSKSRNIGKGYKLMYTGSQGNRNGVAMAIRQEHLDNIIEVKRFSDRAMSVKVLIHGEVVNIVAAYAPQVGCAKAEKDQFWTLLDDIWLEIPKNEITVVGGDLNGPVGSKYKPCQRIHGGHGYGRLNYRSRRCRTKRRWGQTEFRSKPGSA</sequence>
<accession>A0ABD0SA32</accession>
<evidence type="ECO:0000256" key="1">
    <source>
        <dbReference type="SAM" id="MobiDB-lite"/>
    </source>
</evidence>
<comment type="caution">
    <text evidence="3">The sequence shown here is derived from an EMBL/GenBank/DDBJ whole genome shotgun (WGS) entry which is preliminary data.</text>
</comment>
<evidence type="ECO:0000313" key="4">
    <source>
        <dbReference type="Proteomes" id="UP001549921"/>
    </source>
</evidence>
<organism evidence="3 4">
    <name type="scientific">Loxostege sticticalis</name>
    <name type="common">Beet webworm moth</name>
    <dbReference type="NCBI Taxonomy" id="481309"/>
    <lineage>
        <taxon>Eukaryota</taxon>
        <taxon>Metazoa</taxon>
        <taxon>Ecdysozoa</taxon>
        <taxon>Arthropoda</taxon>
        <taxon>Hexapoda</taxon>
        <taxon>Insecta</taxon>
        <taxon>Pterygota</taxon>
        <taxon>Neoptera</taxon>
        <taxon>Endopterygota</taxon>
        <taxon>Lepidoptera</taxon>
        <taxon>Glossata</taxon>
        <taxon>Ditrysia</taxon>
        <taxon>Pyraloidea</taxon>
        <taxon>Crambidae</taxon>
        <taxon>Pyraustinae</taxon>
        <taxon>Loxostege</taxon>
    </lineage>
</organism>
<feature type="compositionally biased region" description="Polar residues" evidence="1">
    <location>
        <begin position="13"/>
        <end position="22"/>
    </location>
</feature>
<feature type="region of interest" description="Disordered" evidence="1">
    <location>
        <begin position="1"/>
        <end position="25"/>
    </location>
</feature>
<dbReference type="AlphaFoldDB" id="A0ABD0SA32"/>
<dbReference type="Proteomes" id="UP001549921">
    <property type="component" value="Unassembled WGS sequence"/>
</dbReference>
<dbReference type="InterPro" id="IPR037493">
    <property type="entry name" value="ExoIII-like"/>
</dbReference>
<proteinExistence type="predicted"/>